<sequence>MKSFEKKKAYGWGVNDGSNGKEDLRDGFQWKLKSFEQFEREIGWDSQTCLESGRESSADVIRCFQKQRVFLFFTFGFLPSDSQTSTIVYLFCWWRIPEGFVSNSDIAEIAALKMFPRKDTSRIDTSELKAMIYRKLGHQRSDKYFDQLKKLLSLKTNKREFDKFCIQIIGREIIPLHNRLIRAILQNACVAKTPPVLSSTRKVGGNLSVKVVNGYQRSCLQSLHGDAFLSSPRKGRSPVSRDRKIRDRPSPLGPCGKPQNMALEEFASKAQEQQSATELHSLGSRPPVEMASVEDGEEVEQVAGSPGVQSRSPVTAPLGISMNFIGSSKTLSNVPVGGRNYHVTTCQDGGELPDTRLLRTHLRKKLETEQIDISVDGVNLLNNALDVYLKRLIEPCLNFSRSRCERLKFTGNQPITGSRITFQEQNRHRAQQINNGSLLDFRVAMQLNPQVLGREWTMQLEKISLRASEE</sequence>
<reference evidence="4 5" key="1">
    <citation type="submission" date="2019-08" db="EMBL/GenBank/DDBJ databases">
        <title>Draft genome sequences of two oriental melons (Cucumis melo L. var makuwa).</title>
        <authorList>
            <person name="Kwon S.-Y."/>
        </authorList>
    </citation>
    <scope>NUCLEOTIDE SEQUENCE [LARGE SCALE GENOMIC DNA]</scope>
    <source>
        <strain evidence="5">cv. Chang Bougi</strain>
        <strain evidence="4">cv. SW 3</strain>
        <tissue evidence="2">Leaf</tissue>
    </source>
</reference>
<dbReference type="EMBL" id="SSTD01001661">
    <property type="protein sequence ID" value="TYK29478.1"/>
    <property type="molecule type" value="Genomic_DNA"/>
</dbReference>
<dbReference type="GO" id="GO:0003713">
    <property type="term" value="F:transcription coactivator activity"/>
    <property type="evidence" value="ECO:0007669"/>
    <property type="project" value="TreeGrafter"/>
</dbReference>
<protein>
    <submittedName>
        <fullName evidence="2">Transcriptional coactivator Hfi1/Transcriptional adapter 1</fullName>
    </submittedName>
</protein>
<evidence type="ECO:0000313" key="3">
    <source>
        <dbReference type="EMBL" id="TYK29478.1"/>
    </source>
</evidence>
<proteinExistence type="predicted"/>
<evidence type="ECO:0000256" key="1">
    <source>
        <dbReference type="SAM" id="MobiDB-lite"/>
    </source>
</evidence>
<dbReference type="AlphaFoldDB" id="A0A5A7TT05"/>
<dbReference type="GO" id="GO:0000124">
    <property type="term" value="C:SAGA complex"/>
    <property type="evidence" value="ECO:0007669"/>
    <property type="project" value="TreeGrafter"/>
</dbReference>
<evidence type="ECO:0000313" key="5">
    <source>
        <dbReference type="Proteomes" id="UP000321947"/>
    </source>
</evidence>
<organism evidence="2 4">
    <name type="scientific">Cucumis melo var. makuwa</name>
    <name type="common">Oriental melon</name>
    <dbReference type="NCBI Taxonomy" id="1194695"/>
    <lineage>
        <taxon>Eukaryota</taxon>
        <taxon>Viridiplantae</taxon>
        <taxon>Streptophyta</taxon>
        <taxon>Embryophyta</taxon>
        <taxon>Tracheophyta</taxon>
        <taxon>Spermatophyta</taxon>
        <taxon>Magnoliopsida</taxon>
        <taxon>eudicotyledons</taxon>
        <taxon>Gunneridae</taxon>
        <taxon>Pentapetalae</taxon>
        <taxon>rosids</taxon>
        <taxon>fabids</taxon>
        <taxon>Cucurbitales</taxon>
        <taxon>Cucurbitaceae</taxon>
        <taxon>Benincaseae</taxon>
        <taxon>Cucumis</taxon>
    </lineage>
</organism>
<gene>
    <name evidence="3" type="ORF">E5676_scaffold655G00760</name>
    <name evidence="2" type="ORF">E6C27_scaffold46G00750</name>
</gene>
<dbReference type="OrthoDB" id="10264870at2759"/>
<dbReference type="EMBL" id="SSTE01014815">
    <property type="protein sequence ID" value="KAA0044349.1"/>
    <property type="molecule type" value="Genomic_DNA"/>
</dbReference>
<evidence type="ECO:0000313" key="4">
    <source>
        <dbReference type="Proteomes" id="UP000321393"/>
    </source>
</evidence>
<accession>A0A5A7TT05</accession>
<evidence type="ECO:0000313" key="2">
    <source>
        <dbReference type="EMBL" id="KAA0044349.1"/>
    </source>
</evidence>
<feature type="region of interest" description="Disordered" evidence="1">
    <location>
        <begin position="227"/>
        <end position="291"/>
    </location>
</feature>
<dbReference type="Proteomes" id="UP000321393">
    <property type="component" value="Unassembled WGS sequence"/>
</dbReference>
<dbReference type="PANTHER" id="PTHR21277:SF44">
    <property type="entry name" value="TRANSCRIPTIONAL REGULATOR OF RNA POLII, SAGA, SUBUNIT"/>
    <property type="match status" value="1"/>
</dbReference>
<dbReference type="Pfam" id="PF12767">
    <property type="entry name" value="SAGA-Tad1"/>
    <property type="match status" value="1"/>
</dbReference>
<comment type="caution">
    <text evidence="2">The sequence shown here is derived from an EMBL/GenBank/DDBJ whole genome shotgun (WGS) entry which is preliminary data.</text>
</comment>
<dbReference type="GO" id="GO:0006357">
    <property type="term" value="P:regulation of transcription by RNA polymerase II"/>
    <property type="evidence" value="ECO:0007669"/>
    <property type="project" value="TreeGrafter"/>
</dbReference>
<dbReference type="Proteomes" id="UP000321947">
    <property type="component" value="Unassembled WGS sequence"/>
</dbReference>
<dbReference type="PANTHER" id="PTHR21277">
    <property type="entry name" value="TRANSCRIPTIONAL ADAPTER 1"/>
    <property type="match status" value="1"/>
</dbReference>
<dbReference type="STRING" id="1194695.A0A5A7TT05"/>
<dbReference type="InterPro" id="IPR024738">
    <property type="entry name" value="Hfi1/Tada1"/>
</dbReference>
<feature type="compositionally biased region" description="Basic and acidic residues" evidence="1">
    <location>
        <begin position="239"/>
        <end position="249"/>
    </location>
</feature>
<name>A0A5A7TT05_CUCMM</name>